<evidence type="ECO:0000313" key="2">
    <source>
        <dbReference type="Proteomes" id="UP000094068"/>
    </source>
</evidence>
<name>A0A1E5GMX1_9ENTE</name>
<protein>
    <submittedName>
        <fullName evidence="1">Uncharacterized protein</fullName>
    </submittedName>
</protein>
<dbReference type="Proteomes" id="UP000094068">
    <property type="component" value="Unassembled WGS sequence"/>
</dbReference>
<dbReference type="EMBL" id="MIJZ01000001">
    <property type="protein sequence ID" value="OEG14047.1"/>
    <property type="molecule type" value="Genomic_DNA"/>
</dbReference>
<sequence>MEKWIDRFSGLIQHCGHDYLVSIKSGDMDGLILELEYRKDEKEKVVIDFFATKAMRVADEGMYLRGIFCDEEIEKFKGQGFESVIYEMQDGDFGNLIKKTSGGLYEHLNMKHYIIITLNFVIEVISEMDPDITILNK</sequence>
<dbReference type="OrthoDB" id="2058877at2"/>
<comment type="caution">
    <text evidence="1">The sequence shown here is derived from an EMBL/GenBank/DDBJ whole genome shotgun (WGS) entry which is preliminary data.</text>
</comment>
<organism evidence="1 2">
    <name type="scientific">Enterococcus ureasiticus</name>
    <dbReference type="NCBI Taxonomy" id="903984"/>
    <lineage>
        <taxon>Bacteria</taxon>
        <taxon>Bacillati</taxon>
        <taxon>Bacillota</taxon>
        <taxon>Bacilli</taxon>
        <taxon>Lactobacillales</taxon>
        <taxon>Enterococcaceae</taxon>
        <taxon>Enterococcus</taxon>
    </lineage>
</organism>
<accession>A0A1E5GMX1</accession>
<reference evidence="2" key="1">
    <citation type="submission" date="2016-09" db="EMBL/GenBank/DDBJ databases">
        <authorList>
            <person name="Gulvik C.A."/>
        </authorList>
    </citation>
    <scope>NUCLEOTIDE SEQUENCE [LARGE SCALE GENOMIC DNA]</scope>
    <source>
        <strain evidence="2">DSM 23328</strain>
    </source>
</reference>
<dbReference type="AlphaFoldDB" id="A0A1E5GMX1"/>
<gene>
    <name evidence="1" type="ORF">BCR21_03385</name>
</gene>
<dbReference type="STRING" id="903984.BCR21_03385"/>
<keyword evidence="2" id="KW-1185">Reference proteome</keyword>
<proteinExistence type="predicted"/>
<dbReference type="RefSeq" id="WP_069645097.1">
    <property type="nucleotide sequence ID" value="NZ_MIJZ01000001.1"/>
</dbReference>
<evidence type="ECO:0000313" key="1">
    <source>
        <dbReference type="EMBL" id="OEG14047.1"/>
    </source>
</evidence>